<evidence type="ECO:0000256" key="1">
    <source>
        <dbReference type="ARBA" id="ARBA00022630"/>
    </source>
</evidence>
<dbReference type="OrthoDB" id="9805976at2"/>
<dbReference type="InterPro" id="IPR005025">
    <property type="entry name" value="FMN_Rdtase-like_dom"/>
</dbReference>
<proteinExistence type="predicted"/>
<dbReference type="Pfam" id="PF03358">
    <property type="entry name" value="FMN_red"/>
    <property type="match status" value="1"/>
</dbReference>
<keyword evidence="1" id="KW-0285">Flavoprotein</keyword>
<dbReference type="InterPro" id="IPR029039">
    <property type="entry name" value="Flavoprotein-like_sf"/>
</dbReference>
<organism evidence="4 5">
    <name type="scientific">Clostridium ljungdahlii</name>
    <dbReference type="NCBI Taxonomy" id="1538"/>
    <lineage>
        <taxon>Bacteria</taxon>
        <taxon>Bacillati</taxon>
        <taxon>Bacillota</taxon>
        <taxon>Clostridia</taxon>
        <taxon>Eubacteriales</taxon>
        <taxon>Clostridiaceae</taxon>
        <taxon>Clostridium</taxon>
    </lineage>
</organism>
<dbReference type="Proteomes" id="UP000077407">
    <property type="component" value="Unassembled WGS sequence"/>
</dbReference>
<keyword evidence="2" id="KW-0288">FMN</keyword>
<dbReference type="InterPro" id="IPR051796">
    <property type="entry name" value="ISF_SsuE-like"/>
</dbReference>
<evidence type="ECO:0000256" key="2">
    <source>
        <dbReference type="ARBA" id="ARBA00022643"/>
    </source>
</evidence>
<dbReference type="RefSeq" id="WP_063553956.1">
    <property type="nucleotide sequence ID" value="NZ_LITT01000003.1"/>
</dbReference>
<evidence type="ECO:0000313" key="4">
    <source>
        <dbReference type="EMBL" id="OAA91920.1"/>
    </source>
</evidence>
<dbReference type="SUPFAM" id="SSF52218">
    <property type="entry name" value="Flavoproteins"/>
    <property type="match status" value="1"/>
</dbReference>
<comment type="caution">
    <text evidence="4">The sequence shown here is derived from an EMBL/GenBank/DDBJ whole genome shotgun (WGS) entry which is preliminary data.</text>
</comment>
<dbReference type="PANTHER" id="PTHR43278">
    <property type="entry name" value="NAD(P)H-DEPENDENT FMN-CONTAINING OXIDOREDUCTASE YWQN-RELATED"/>
    <property type="match status" value="1"/>
</dbReference>
<name>A0A166SAX6_9CLOT</name>
<dbReference type="AlphaFoldDB" id="A0A166SAX6"/>
<dbReference type="EMBL" id="LITT01000003">
    <property type="protein sequence ID" value="OAA91920.1"/>
    <property type="molecule type" value="Genomic_DNA"/>
</dbReference>
<dbReference type="EC" id="1.-.-.-" evidence="4"/>
<feature type="domain" description="NADPH-dependent FMN reductase-like" evidence="3">
    <location>
        <begin position="4"/>
        <end position="131"/>
    </location>
</feature>
<accession>A0A166SAX6</accession>
<dbReference type="PANTHER" id="PTHR43278:SF2">
    <property type="entry name" value="IRON-SULFUR FLAVOPROTEIN"/>
    <property type="match status" value="1"/>
</dbReference>
<dbReference type="PATRIC" id="fig|1538.10.peg.809"/>
<dbReference type="GO" id="GO:0016491">
    <property type="term" value="F:oxidoreductase activity"/>
    <property type="evidence" value="ECO:0007669"/>
    <property type="project" value="UniProtKB-KW"/>
</dbReference>
<evidence type="ECO:0000259" key="3">
    <source>
        <dbReference type="Pfam" id="PF03358"/>
    </source>
</evidence>
<dbReference type="Gene3D" id="3.40.50.360">
    <property type="match status" value="1"/>
</dbReference>
<sequence>MVKNILVLTGSPRKNGNSEMMADAFIKGARAKGHIVTKFETAMKNINGCKACNTCWSKGTACSFQDDFSELEPLLESADVVAFVTPLYWSGMSSQIKAAIDRLYAYVSPNCKRPLKIKESVFMVCGEGNEDGMFNGVIETYKGIIDYLKWNNLGIITVPGVADKGDIANTNALEKAENLGMSISFTC</sequence>
<protein>
    <submittedName>
        <fullName evidence="4">Putative NAD(P)H-dependent FMN-containing oxidoreductase YwqN</fullName>
        <ecNumber evidence="4">1.-.-.-</ecNumber>
    </submittedName>
</protein>
<gene>
    <name evidence="4" type="primary">ywqN</name>
    <name evidence="4" type="ORF">WY13_00322</name>
</gene>
<reference evidence="4 5" key="1">
    <citation type="journal article" date="2015" name="Biotechnol. Bioeng.">
        <title>Genome sequence and phenotypic characterization of Caulobacter segnis.</title>
        <authorList>
            <person name="Patel S."/>
            <person name="Fletcher B."/>
            <person name="Scott D.C."/>
            <person name="Ely B."/>
        </authorList>
    </citation>
    <scope>NUCLEOTIDE SEQUENCE [LARGE SCALE GENOMIC DNA]</scope>
    <source>
        <strain evidence="4 5">ERI-2</strain>
    </source>
</reference>
<evidence type="ECO:0000313" key="5">
    <source>
        <dbReference type="Proteomes" id="UP000077407"/>
    </source>
</evidence>
<keyword evidence="4" id="KW-0560">Oxidoreductase</keyword>